<dbReference type="Gene3D" id="2.60.120.10">
    <property type="entry name" value="Jelly Rolls"/>
    <property type="match status" value="1"/>
</dbReference>
<evidence type="ECO:0000256" key="1">
    <source>
        <dbReference type="ARBA" id="ARBA00023015"/>
    </source>
</evidence>
<organism evidence="5 7">
    <name type="scientific">Paenibacillus urinalis</name>
    <dbReference type="NCBI Taxonomy" id="521520"/>
    <lineage>
        <taxon>Bacteria</taxon>
        <taxon>Bacillati</taxon>
        <taxon>Bacillota</taxon>
        <taxon>Bacilli</taxon>
        <taxon>Bacillales</taxon>
        <taxon>Paenibacillaceae</taxon>
        <taxon>Paenibacillus</taxon>
    </lineage>
</organism>
<evidence type="ECO:0000313" key="5">
    <source>
        <dbReference type="EMBL" id="WDH84425.1"/>
    </source>
</evidence>
<evidence type="ECO:0000256" key="2">
    <source>
        <dbReference type="ARBA" id="ARBA00023125"/>
    </source>
</evidence>
<dbReference type="Gene3D" id="1.10.10.60">
    <property type="entry name" value="Homeodomain-like"/>
    <property type="match status" value="2"/>
</dbReference>
<dbReference type="RefSeq" id="WP_052511654.1">
    <property type="nucleotide sequence ID" value="NZ_CP118101.1"/>
</dbReference>
<dbReference type="SMART" id="SM00342">
    <property type="entry name" value="HTH_ARAC"/>
    <property type="match status" value="1"/>
</dbReference>
<dbReference type="PRINTS" id="PR00032">
    <property type="entry name" value="HTHARAC"/>
</dbReference>
<gene>
    <name evidence="5" type="ORF">PUW23_09530</name>
    <name evidence="6" type="ORF">PUW25_09225</name>
</gene>
<keyword evidence="3" id="KW-0804">Transcription</keyword>
<dbReference type="InterPro" id="IPR003313">
    <property type="entry name" value="AraC-bd"/>
</dbReference>
<dbReference type="Proteomes" id="UP001221519">
    <property type="component" value="Chromosome"/>
</dbReference>
<keyword evidence="2" id="KW-0238">DNA-binding</keyword>
<dbReference type="InterPro" id="IPR020449">
    <property type="entry name" value="Tscrpt_reg_AraC-type_HTH"/>
</dbReference>
<dbReference type="InterPro" id="IPR037923">
    <property type="entry name" value="HTH-like"/>
</dbReference>
<evidence type="ECO:0000313" key="6">
    <source>
        <dbReference type="EMBL" id="WDI04109.1"/>
    </source>
</evidence>
<keyword evidence="8" id="KW-1185">Reference proteome</keyword>
<dbReference type="Pfam" id="PF12833">
    <property type="entry name" value="HTH_18"/>
    <property type="match status" value="1"/>
</dbReference>
<dbReference type="PANTHER" id="PTHR43280:SF2">
    <property type="entry name" value="HTH-TYPE TRANSCRIPTIONAL REGULATOR EXSA"/>
    <property type="match status" value="1"/>
</dbReference>
<name>A0AAX3N3W0_9BACL</name>
<protein>
    <submittedName>
        <fullName evidence="5">AraC family transcriptional regulator</fullName>
    </submittedName>
</protein>
<dbReference type="PROSITE" id="PS00041">
    <property type="entry name" value="HTH_ARAC_FAMILY_1"/>
    <property type="match status" value="1"/>
</dbReference>
<evidence type="ECO:0000259" key="4">
    <source>
        <dbReference type="PROSITE" id="PS01124"/>
    </source>
</evidence>
<accession>A0AAX3N3W0</accession>
<sequence length="290" mass="33709">MRNSLNAPVDTRIPSDIELPFRMLYYETKPYEHELPDHLHDWHEMICVHQGRGKIFIDHMSLDMEPGDLIMIPGNTIHRIFPDPDNLLTSTAFYISPALFQGMGNEAISTLLLFERHRQSKIYKRQFSRQELDDVGQIIDHIYTEMNSRKPMRSYSTLLHLQLLLIYLTRLSFVTDQSPAIMSGPEWLTQSLSIIEHKLRDKVSLAHLAKEASVSPAHFSRVFKQFTGMTPTDYICARRIILSKEQLMHSDHTMAVIAESCGFDSLPHFYRMFKKHTGMTPANYRKSVRM</sequence>
<dbReference type="PROSITE" id="PS01124">
    <property type="entry name" value="HTH_ARAC_FAMILY_2"/>
    <property type="match status" value="1"/>
</dbReference>
<dbReference type="AlphaFoldDB" id="A0AAX3N3W0"/>
<dbReference type="InterPro" id="IPR018060">
    <property type="entry name" value="HTH_AraC"/>
</dbReference>
<proteinExistence type="predicted"/>
<evidence type="ECO:0000313" key="8">
    <source>
        <dbReference type="Proteomes" id="UP001221519"/>
    </source>
</evidence>
<dbReference type="InterPro" id="IPR014710">
    <property type="entry name" value="RmlC-like_jellyroll"/>
</dbReference>
<dbReference type="EMBL" id="CP118101">
    <property type="protein sequence ID" value="WDH84425.1"/>
    <property type="molecule type" value="Genomic_DNA"/>
</dbReference>
<dbReference type="EMBL" id="CP118108">
    <property type="protein sequence ID" value="WDI04109.1"/>
    <property type="molecule type" value="Genomic_DNA"/>
</dbReference>
<evidence type="ECO:0000313" key="7">
    <source>
        <dbReference type="Proteomes" id="UP001220962"/>
    </source>
</evidence>
<dbReference type="GO" id="GO:0003700">
    <property type="term" value="F:DNA-binding transcription factor activity"/>
    <property type="evidence" value="ECO:0007669"/>
    <property type="project" value="InterPro"/>
</dbReference>
<feature type="domain" description="HTH araC/xylS-type" evidence="4">
    <location>
        <begin position="189"/>
        <end position="287"/>
    </location>
</feature>
<dbReference type="PANTHER" id="PTHR43280">
    <property type="entry name" value="ARAC-FAMILY TRANSCRIPTIONAL REGULATOR"/>
    <property type="match status" value="1"/>
</dbReference>
<reference evidence="5 8" key="1">
    <citation type="submission" date="2023-02" db="EMBL/GenBank/DDBJ databases">
        <title>Pathogen: clinical or host-associated sample.</title>
        <authorList>
            <person name="Hergert J."/>
            <person name="Casey R."/>
            <person name="Wagner J."/>
            <person name="Young E.L."/>
            <person name="Oakeson K.F."/>
        </authorList>
    </citation>
    <scope>NUCLEOTIDE SEQUENCE</scope>
    <source>
        <strain evidence="6 8">2022CK-00829</strain>
        <strain evidence="5">2022CK-00830</strain>
    </source>
</reference>
<dbReference type="SUPFAM" id="SSF51215">
    <property type="entry name" value="Regulatory protein AraC"/>
    <property type="match status" value="1"/>
</dbReference>
<dbReference type="InterPro" id="IPR018062">
    <property type="entry name" value="HTH_AraC-typ_CS"/>
</dbReference>
<keyword evidence="1" id="KW-0805">Transcription regulation</keyword>
<dbReference type="Pfam" id="PF02311">
    <property type="entry name" value="AraC_binding"/>
    <property type="match status" value="1"/>
</dbReference>
<dbReference type="GO" id="GO:0043565">
    <property type="term" value="F:sequence-specific DNA binding"/>
    <property type="evidence" value="ECO:0007669"/>
    <property type="project" value="InterPro"/>
</dbReference>
<dbReference type="InterPro" id="IPR009057">
    <property type="entry name" value="Homeodomain-like_sf"/>
</dbReference>
<evidence type="ECO:0000256" key="3">
    <source>
        <dbReference type="ARBA" id="ARBA00023163"/>
    </source>
</evidence>
<dbReference type="Proteomes" id="UP001220962">
    <property type="component" value="Chromosome"/>
</dbReference>
<dbReference type="SUPFAM" id="SSF46689">
    <property type="entry name" value="Homeodomain-like"/>
    <property type="match status" value="2"/>
</dbReference>